<gene>
    <name evidence="1" type="ORF">Vadar_018895</name>
</gene>
<keyword evidence="2" id="KW-1185">Reference proteome</keyword>
<organism evidence="1 2">
    <name type="scientific">Vaccinium darrowii</name>
    <dbReference type="NCBI Taxonomy" id="229202"/>
    <lineage>
        <taxon>Eukaryota</taxon>
        <taxon>Viridiplantae</taxon>
        <taxon>Streptophyta</taxon>
        <taxon>Embryophyta</taxon>
        <taxon>Tracheophyta</taxon>
        <taxon>Spermatophyta</taxon>
        <taxon>Magnoliopsida</taxon>
        <taxon>eudicotyledons</taxon>
        <taxon>Gunneridae</taxon>
        <taxon>Pentapetalae</taxon>
        <taxon>asterids</taxon>
        <taxon>Ericales</taxon>
        <taxon>Ericaceae</taxon>
        <taxon>Vaccinioideae</taxon>
        <taxon>Vaccinieae</taxon>
        <taxon>Vaccinium</taxon>
    </lineage>
</organism>
<accession>A0ACB7ZK14</accession>
<evidence type="ECO:0000313" key="1">
    <source>
        <dbReference type="EMBL" id="KAH7866326.1"/>
    </source>
</evidence>
<evidence type="ECO:0000313" key="2">
    <source>
        <dbReference type="Proteomes" id="UP000828048"/>
    </source>
</evidence>
<reference evidence="1 2" key="1">
    <citation type="journal article" date="2021" name="Hortic Res">
        <title>High-quality reference genome and annotation aids understanding of berry development for evergreen blueberry (Vaccinium darrowii).</title>
        <authorList>
            <person name="Yu J."/>
            <person name="Hulse-Kemp A.M."/>
            <person name="Babiker E."/>
            <person name="Staton M."/>
        </authorList>
    </citation>
    <scope>NUCLEOTIDE SEQUENCE [LARGE SCALE GENOMIC DNA]</scope>
    <source>
        <strain evidence="2">cv. NJ 8807/NJ 8810</strain>
        <tissue evidence="1">Young leaf</tissue>
    </source>
</reference>
<sequence>MVVIMNTKLEQDENEKWLGMGNQELLDSFSSYAAMKARHSYGPQGHRGMSVLIFESSAMGFLEAERLHNHFQEQGKDRDAWDRGAVRFCPGGKRQLYGYMAQKQDLDHFNRHCNESSMILSEGLRHTDKGNRSLRQRSKTQHEQHKEEMDSQEQFFIDQLEAIEMIQEERKKEKAHVSAGRDRRQREEEFEKFTKSQQKEMEKYVSEKEKLEQTYEDKKISIRQRRFEEDVQLEKDFNEALNQLMDKYMPHRYAEEGSSSSQ</sequence>
<name>A0ACB7ZK14_9ERIC</name>
<protein>
    <submittedName>
        <fullName evidence="1">Uncharacterized protein</fullName>
    </submittedName>
</protein>
<comment type="caution">
    <text evidence="1">The sequence shown here is derived from an EMBL/GenBank/DDBJ whole genome shotgun (WGS) entry which is preliminary data.</text>
</comment>
<proteinExistence type="predicted"/>
<dbReference type="Proteomes" id="UP000828048">
    <property type="component" value="Chromosome 9"/>
</dbReference>
<dbReference type="EMBL" id="CM037159">
    <property type="protein sequence ID" value="KAH7866326.1"/>
    <property type="molecule type" value="Genomic_DNA"/>
</dbReference>